<dbReference type="GO" id="GO:0005886">
    <property type="term" value="C:plasma membrane"/>
    <property type="evidence" value="ECO:0007669"/>
    <property type="project" value="TreeGrafter"/>
</dbReference>
<dbReference type="InterPro" id="IPR016064">
    <property type="entry name" value="NAD/diacylglycerol_kinase_sf"/>
</dbReference>
<keyword evidence="10" id="KW-0594">Phospholipid biosynthesis</keyword>
<dbReference type="Pfam" id="PF19279">
    <property type="entry name" value="YegS_C"/>
    <property type="match status" value="1"/>
</dbReference>
<evidence type="ECO:0000256" key="1">
    <source>
        <dbReference type="ARBA" id="ARBA00001946"/>
    </source>
</evidence>
<dbReference type="NCBIfam" id="TIGR00147">
    <property type="entry name" value="YegS/Rv2252/BmrU family lipid kinase"/>
    <property type="match status" value="1"/>
</dbReference>
<evidence type="ECO:0000256" key="9">
    <source>
        <dbReference type="ARBA" id="ARBA00023098"/>
    </source>
</evidence>
<dbReference type="AlphaFoldDB" id="A0A6N9NFW0"/>
<gene>
    <name evidence="13" type="ORF">GQN54_05275</name>
</gene>
<comment type="caution">
    <text evidence="13">The sequence shown here is derived from an EMBL/GenBank/DDBJ whole genome shotgun (WGS) entry which is preliminary data.</text>
</comment>
<keyword evidence="11" id="KW-1208">Phospholipid metabolism</keyword>
<dbReference type="Proteomes" id="UP000470771">
    <property type="component" value="Unassembled WGS sequence"/>
</dbReference>
<dbReference type="PANTHER" id="PTHR12358">
    <property type="entry name" value="SPHINGOSINE KINASE"/>
    <property type="match status" value="1"/>
</dbReference>
<dbReference type="PROSITE" id="PS50146">
    <property type="entry name" value="DAGK"/>
    <property type="match status" value="1"/>
</dbReference>
<dbReference type="Pfam" id="PF00781">
    <property type="entry name" value="DAGK_cat"/>
    <property type="match status" value="1"/>
</dbReference>
<evidence type="ECO:0000313" key="14">
    <source>
        <dbReference type="Proteomes" id="UP000470771"/>
    </source>
</evidence>
<reference evidence="13 14" key="1">
    <citation type="submission" date="2019-12" db="EMBL/GenBank/DDBJ databases">
        <authorList>
            <person name="Zhao J."/>
        </authorList>
    </citation>
    <scope>NUCLEOTIDE SEQUENCE [LARGE SCALE GENOMIC DNA]</scope>
    <source>
        <strain evidence="13 14">S-15</strain>
    </source>
</reference>
<keyword evidence="8" id="KW-0460">Magnesium</keyword>
<keyword evidence="9" id="KW-0443">Lipid metabolism</keyword>
<evidence type="ECO:0000256" key="7">
    <source>
        <dbReference type="ARBA" id="ARBA00022840"/>
    </source>
</evidence>
<sequence length="294" mass="32769">MSVSLSKYKLLFIINPNSGVQSKDKVIQLIEKHLDHSKFNYQVIYTEHPKHAVTLSKDGVLNKLDAVIAVGGDGSVNEVGQALIHTNTALGILPFGSGNGLARSLKIPMDTVEAIKCINRFKRKRIDTATINGEPFLGTAGLGFDAHVGWKFSEFGQRGFFSYMKVTANEFYKFIPDRYTIEVDGKNIESHAFLVSFANSSQYGNNAWIAPSAEIDNGLISVCVLEQFPALMVPDMIFKLFSKQLEKSKYYKTYKGKEIKIKHHRDIAHIDGEPIKVKEDLVIKVLPSSLDVIC</sequence>
<dbReference type="GO" id="GO:0016301">
    <property type="term" value="F:kinase activity"/>
    <property type="evidence" value="ECO:0007669"/>
    <property type="project" value="UniProtKB-KW"/>
</dbReference>
<dbReference type="RefSeq" id="WP_160632469.1">
    <property type="nucleotide sequence ID" value="NZ_WWNE01000005.1"/>
</dbReference>
<dbReference type="SMART" id="SM00046">
    <property type="entry name" value="DAGKc"/>
    <property type="match status" value="1"/>
</dbReference>
<dbReference type="InterPro" id="IPR001206">
    <property type="entry name" value="Diacylglycerol_kinase_cat_dom"/>
</dbReference>
<feature type="domain" description="DAGKc" evidence="12">
    <location>
        <begin position="5"/>
        <end position="135"/>
    </location>
</feature>
<accession>A0A6N9NFW0</accession>
<protein>
    <submittedName>
        <fullName evidence="13">YegS/Rv2252/BmrU family lipid kinase</fullName>
    </submittedName>
</protein>
<keyword evidence="6 13" id="KW-0418">Kinase</keyword>
<dbReference type="Gene3D" id="2.60.200.40">
    <property type="match status" value="1"/>
</dbReference>
<evidence type="ECO:0000256" key="3">
    <source>
        <dbReference type="ARBA" id="ARBA00022679"/>
    </source>
</evidence>
<keyword evidence="2" id="KW-0444">Lipid biosynthesis</keyword>
<evidence type="ECO:0000256" key="10">
    <source>
        <dbReference type="ARBA" id="ARBA00023209"/>
    </source>
</evidence>
<dbReference type="EMBL" id="WWNE01000005">
    <property type="protein sequence ID" value="NBG65516.1"/>
    <property type="molecule type" value="Genomic_DNA"/>
</dbReference>
<dbReference type="SUPFAM" id="SSF111331">
    <property type="entry name" value="NAD kinase/diacylglycerol kinase-like"/>
    <property type="match status" value="1"/>
</dbReference>
<dbReference type="InterPro" id="IPR045540">
    <property type="entry name" value="YegS/DAGK_C"/>
</dbReference>
<dbReference type="InterPro" id="IPR017438">
    <property type="entry name" value="ATP-NAD_kinase_N"/>
</dbReference>
<keyword evidence="4" id="KW-0479">Metal-binding</keyword>
<evidence type="ECO:0000256" key="4">
    <source>
        <dbReference type="ARBA" id="ARBA00022723"/>
    </source>
</evidence>
<evidence type="ECO:0000256" key="11">
    <source>
        <dbReference type="ARBA" id="ARBA00023264"/>
    </source>
</evidence>
<name>A0A6N9NFW0_9FLAO</name>
<keyword evidence="5" id="KW-0547">Nucleotide-binding</keyword>
<proteinExistence type="predicted"/>
<evidence type="ECO:0000256" key="2">
    <source>
        <dbReference type="ARBA" id="ARBA00022516"/>
    </source>
</evidence>
<dbReference type="GO" id="GO:0008654">
    <property type="term" value="P:phospholipid biosynthetic process"/>
    <property type="evidence" value="ECO:0007669"/>
    <property type="project" value="UniProtKB-KW"/>
</dbReference>
<dbReference type="InterPro" id="IPR050187">
    <property type="entry name" value="Lipid_Phosphate_FormReg"/>
</dbReference>
<evidence type="ECO:0000256" key="6">
    <source>
        <dbReference type="ARBA" id="ARBA00022777"/>
    </source>
</evidence>
<dbReference type="GO" id="GO:0005524">
    <property type="term" value="F:ATP binding"/>
    <property type="evidence" value="ECO:0007669"/>
    <property type="project" value="UniProtKB-KW"/>
</dbReference>
<evidence type="ECO:0000313" key="13">
    <source>
        <dbReference type="EMBL" id="NBG65516.1"/>
    </source>
</evidence>
<evidence type="ECO:0000256" key="8">
    <source>
        <dbReference type="ARBA" id="ARBA00022842"/>
    </source>
</evidence>
<organism evidence="13 14">
    <name type="scientific">Acidiluteibacter ferrifornacis</name>
    <dbReference type="NCBI Taxonomy" id="2692424"/>
    <lineage>
        <taxon>Bacteria</taxon>
        <taxon>Pseudomonadati</taxon>
        <taxon>Bacteroidota</taxon>
        <taxon>Flavobacteriia</taxon>
        <taxon>Flavobacteriales</taxon>
        <taxon>Cryomorphaceae</taxon>
        <taxon>Acidiluteibacter</taxon>
    </lineage>
</organism>
<comment type="cofactor">
    <cofactor evidence="1">
        <name>Mg(2+)</name>
        <dbReference type="ChEBI" id="CHEBI:18420"/>
    </cofactor>
</comment>
<dbReference type="PANTHER" id="PTHR12358:SF106">
    <property type="entry name" value="LIPID KINASE YEGS"/>
    <property type="match status" value="1"/>
</dbReference>
<dbReference type="GO" id="GO:0046872">
    <property type="term" value="F:metal ion binding"/>
    <property type="evidence" value="ECO:0007669"/>
    <property type="project" value="UniProtKB-KW"/>
</dbReference>
<dbReference type="InterPro" id="IPR005218">
    <property type="entry name" value="Diacylglycerol/lipid_kinase"/>
</dbReference>
<evidence type="ECO:0000259" key="12">
    <source>
        <dbReference type="PROSITE" id="PS50146"/>
    </source>
</evidence>
<dbReference type="Gene3D" id="3.40.50.10330">
    <property type="entry name" value="Probable inorganic polyphosphate/atp-NAD kinase, domain 1"/>
    <property type="match status" value="1"/>
</dbReference>
<keyword evidence="14" id="KW-1185">Reference proteome</keyword>
<evidence type="ECO:0000256" key="5">
    <source>
        <dbReference type="ARBA" id="ARBA00022741"/>
    </source>
</evidence>
<keyword evidence="7" id="KW-0067">ATP-binding</keyword>
<keyword evidence="3" id="KW-0808">Transferase</keyword>